<name>A0A1L6FBN8_9RHOO</name>
<dbReference type="AlphaFoldDB" id="A0A1L6FBN8"/>
<protein>
    <submittedName>
        <fullName evidence="1">Uncharacterized protein</fullName>
    </submittedName>
</protein>
<dbReference type="STRING" id="96773.Tchl_1231"/>
<reference evidence="1 2" key="1">
    <citation type="submission" date="2016-12" db="EMBL/GenBank/DDBJ databases">
        <title>Complete genome sequence of Thauera chlorobenzoica, a Betaproteobacterium degrading haloaromatics anaerobically to CO2 and halides.</title>
        <authorList>
            <person name="Goris T."/>
            <person name="Mergelsberg M."/>
            <person name="Boll M."/>
        </authorList>
    </citation>
    <scope>NUCLEOTIDE SEQUENCE [LARGE SCALE GENOMIC DNA]</scope>
    <source>
        <strain evidence="1 2">3CB1</strain>
    </source>
</reference>
<evidence type="ECO:0000313" key="1">
    <source>
        <dbReference type="EMBL" id="APR04090.1"/>
    </source>
</evidence>
<evidence type="ECO:0000313" key="2">
    <source>
        <dbReference type="Proteomes" id="UP000185739"/>
    </source>
</evidence>
<accession>A0A1L6FBN8</accession>
<keyword evidence="2" id="KW-1185">Reference proteome</keyword>
<dbReference type="Proteomes" id="UP000185739">
    <property type="component" value="Chromosome"/>
</dbReference>
<organism evidence="1 2">
    <name type="scientific">Thauera chlorobenzoica</name>
    <dbReference type="NCBI Taxonomy" id="96773"/>
    <lineage>
        <taxon>Bacteria</taxon>
        <taxon>Pseudomonadati</taxon>
        <taxon>Pseudomonadota</taxon>
        <taxon>Betaproteobacteria</taxon>
        <taxon>Rhodocyclales</taxon>
        <taxon>Zoogloeaceae</taxon>
        <taxon>Thauera</taxon>
    </lineage>
</organism>
<dbReference type="EMBL" id="CP018839">
    <property type="protein sequence ID" value="APR04090.1"/>
    <property type="molecule type" value="Genomic_DNA"/>
</dbReference>
<proteinExistence type="predicted"/>
<sequence length="58" mass="6356">MKCLGADFFWHESTLFGAITQYHAILFGAQRRIAPQRCGEMRLAMPEAGSAQKAPSSA</sequence>
<dbReference type="KEGG" id="tcl:Tchl_1231"/>
<gene>
    <name evidence="1" type="ORF">Tchl_1231</name>
</gene>